<reference evidence="2 3" key="1">
    <citation type="submission" date="2016-07" db="EMBL/GenBank/DDBJ databases">
        <title>Pervasive Adenine N6-methylation of Active Genes in Fungi.</title>
        <authorList>
            <consortium name="DOE Joint Genome Institute"/>
            <person name="Mondo S.J."/>
            <person name="Dannebaum R.O."/>
            <person name="Kuo R.C."/>
            <person name="Labutti K."/>
            <person name="Haridas S."/>
            <person name="Kuo A."/>
            <person name="Salamov A."/>
            <person name="Ahrendt S.R."/>
            <person name="Lipzen A."/>
            <person name="Sullivan W."/>
            <person name="Andreopoulos W.B."/>
            <person name="Clum A."/>
            <person name="Lindquist E."/>
            <person name="Daum C."/>
            <person name="Ramamoorthy G.K."/>
            <person name="Gryganskyi A."/>
            <person name="Culley D."/>
            <person name="Magnuson J.K."/>
            <person name="James T.Y."/>
            <person name="O'Malley M.A."/>
            <person name="Stajich J.E."/>
            <person name="Spatafora J.W."/>
            <person name="Visel A."/>
            <person name="Grigoriev I.V."/>
        </authorList>
    </citation>
    <scope>NUCLEOTIDE SEQUENCE [LARGE SCALE GENOMIC DNA]</scope>
    <source>
        <strain evidence="2 3">CBS 931.73</strain>
    </source>
</reference>
<dbReference type="AlphaFoldDB" id="A0A1Y1XUA6"/>
<evidence type="ECO:0000313" key="3">
    <source>
        <dbReference type="Proteomes" id="UP000193498"/>
    </source>
</evidence>
<dbReference type="Proteomes" id="UP000193498">
    <property type="component" value="Unassembled WGS sequence"/>
</dbReference>
<accession>A0A1Y1XUA6</accession>
<gene>
    <name evidence="2" type="ORF">K493DRAFT_358390</name>
</gene>
<feature type="compositionally biased region" description="Basic and acidic residues" evidence="1">
    <location>
        <begin position="9"/>
        <end position="29"/>
    </location>
</feature>
<feature type="region of interest" description="Disordered" evidence="1">
    <location>
        <begin position="1"/>
        <end position="120"/>
    </location>
</feature>
<sequence length="172" mass="20050">MQEMDTMDDNSRINEEFEENERFSRRREAEEEEMEDGRLASVRGEFQRLPNNDEIDDFPVDRNRLPLPQRGRIGRPNRGAFADINRDRGDNIGFRGTFDRQPSRFRENEPNRGQQFLDNGVPEPHDMPWNGMPFMNRPMQNPRDCIVLTLNNGAVCLDPKSFGNGDQPLPQD</sequence>
<dbReference type="InParanoid" id="A0A1Y1XUA6"/>
<organism evidence="2 3">
    <name type="scientific">Basidiobolus meristosporus CBS 931.73</name>
    <dbReference type="NCBI Taxonomy" id="1314790"/>
    <lineage>
        <taxon>Eukaryota</taxon>
        <taxon>Fungi</taxon>
        <taxon>Fungi incertae sedis</taxon>
        <taxon>Zoopagomycota</taxon>
        <taxon>Entomophthoromycotina</taxon>
        <taxon>Basidiobolomycetes</taxon>
        <taxon>Basidiobolales</taxon>
        <taxon>Basidiobolaceae</taxon>
        <taxon>Basidiobolus</taxon>
    </lineage>
</organism>
<name>A0A1Y1XUA6_9FUNG</name>
<comment type="caution">
    <text evidence="2">The sequence shown here is derived from an EMBL/GenBank/DDBJ whole genome shotgun (WGS) entry which is preliminary data.</text>
</comment>
<feature type="compositionally biased region" description="Basic and acidic residues" evidence="1">
    <location>
        <begin position="97"/>
        <end position="110"/>
    </location>
</feature>
<evidence type="ECO:0000256" key="1">
    <source>
        <dbReference type="SAM" id="MobiDB-lite"/>
    </source>
</evidence>
<keyword evidence="3" id="KW-1185">Reference proteome</keyword>
<dbReference type="EMBL" id="MCFE01000460">
    <property type="protein sequence ID" value="ORX89303.1"/>
    <property type="molecule type" value="Genomic_DNA"/>
</dbReference>
<protein>
    <submittedName>
        <fullName evidence="2">Uncharacterized protein</fullName>
    </submittedName>
</protein>
<proteinExistence type="predicted"/>
<evidence type="ECO:0000313" key="2">
    <source>
        <dbReference type="EMBL" id="ORX89303.1"/>
    </source>
</evidence>